<dbReference type="SUPFAM" id="SSF48498">
    <property type="entry name" value="Tetracyclin repressor-like, C-terminal domain"/>
    <property type="match status" value="1"/>
</dbReference>
<feature type="domain" description="HTH tetR-type" evidence="5">
    <location>
        <begin position="7"/>
        <end position="67"/>
    </location>
</feature>
<keyword evidence="3" id="KW-0804">Transcription</keyword>
<dbReference type="AlphaFoldDB" id="A0A0M6Z4H9"/>
<dbReference type="Gene3D" id="1.10.357.10">
    <property type="entry name" value="Tetracycline Repressor, domain 2"/>
    <property type="match status" value="1"/>
</dbReference>
<dbReference type="PANTHER" id="PTHR47506">
    <property type="entry name" value="TRANSCRIPTIONAL REGULATORY PROTEIN"/>
    <property type="match status" value="1"/>
</dbReference>
<evidence type="ECO:0000313" key="7">
    <source>
        <dbReference type="Proteomes" id="UP000049983"/>
    </source>
</evidence>
<name>A0A0M6Z4H9_9HYPH</name>
<dbReference type="STRING" id="311410.LA5095_01485"/>
<gene>
    <name evidence="6" type="primary">mtrR</name>
    <name evidence="6" type="ORF">LA5096_02740</name>
</gene>
<dbReference type="GO" id="GO:0003677">
    <property type="term" value="F:DNA binding"/>
    <property type="evidence" value="ECO:0007669"/>
    <property type="project" value="UniProtKB-UniRule"/>
</dbReference>
<evidence type="ECO:0000313" key="6">
    <source>
        <dbReference type="EMBL" id="CTQ70986.1"/>
    </source>
</evidence>
<dbReference type="Gene3D" id="1.10.10.60">
    <property type="entry name" value="Homeodomain-like"/>
    <property type="match status" value="1"/>
</dbReference>
<dbReference type="PRINTS" id="PR00455">
    <property type="entry name" value="HTHTETR"/>
</dbReference>
<accession>A0A0M6Z4H9</accession>
<dbReference type="EMBL" id="CXWC01000010">
    <property type="protein sequence ID" value="CTQ70986.1"/>
    <property type="molecule type" value="Genomic_DNA"/>
</dbReference>
<organism evidence="6 7">
    <name type="scientific">Roseibium album</name>
    <dbReference type="NCBI Taxonomy" id="311410"/>
    <lineage>
        <taxon>Bacteria</taxon>
        <taxon>Pseudomonadati</taxon>
        <taxon>Pseudomonadota</taxon>
        <taxon>Alphaproteobacteria</taxon>
        <taxon>Hyphomicrobiales</taxon>
        <taxon>Stappiaceae</taxon>
        <taxon>Roseibium</taxon>
    </lineage>
</organism>
<dbReference type="PANTHER" id="PTHR47506:SF7">
    <property type="entry name" value="TRANSCRIPTIONAL REGULATORY PROTEIN"/>
    <property type="match status" value="1"/>
</dbReference>
<dbReference type="Proteomes" id="UP000049983">
    <property type="component" value="Unassembled WGS sequence"/>
</dbReference>
<evidence type="ECO:0000256" key="1">
    <source>
        <dbReference type="ARBA" id="ARBA00023015"/>
    </source>
</evidence>
<dbReference type="InterPro" id="IPR009057">
    <property type="entry name" value="Homeodomain-like_sf"/>
</dbReference>
<dbReference type="SUPFAM" id="SSF46689">
    <property type="entry name" value="Homeodomain-like"/>
    <property type="match status" value="1"/>
</dbReference>
<dbReference type="PROSITE" id="PS50977">
    <property type="entry name" value="HTH_TETR_2"/>
    <property type="match status" value="1"/>
</dbReference>
<dbReference type="RefSeq" id="WP_055113534.1">
    <property type="nucleotide sequence ID" value="NZ_CXWA01000001.1"/>
</dbReference>
<evidence type="ECO:0000256" key="3">
    <source>
        <dbReference type="ARBA" id="ARBA00023163"/>
    </source>
</evidence>
<keyword evidence="2 4" id="KW-0238">DNA-binding</keyword>
<keyword evidence="1" id="KW-0805">Transcription regulation</keyword>
<protein>
    <submittedName>
        <fullName evidence="6">HTH-type transcriptional regulator MtrR</fullName>
    </submittedName>
</protein>
<keyword evidence="7" id="KW-1185">Reference proteome</keyword>
<dbReference type="InterPro" id="IPR036271">
    <property type="entry name" value="Tet_transcr_reg_TetR-rel_C_sf"/>
</dbReference>
<dbReference type="InterPro" id="IPR001647">
    <property type="entry name" value="HTH_TetR"/>
</dbReference>
<feature type="DNA-binding region" description="H-T-H motif" evidence="4">
    <location>
        <begin position="30"/>
        <end position="49"/>
    </location>
</feature>
<evidence type="ECO:0000259" key="5">
    <source>
        <dbReference type="PROSITE" id="PS50977"/>
    </source>
</evidence>
<reference evidence="7" key="1">
    <citation type="submission" date="2015-07" db="EMBL/GenBank/DDBJ databases">
        <authorList>
            <person name="Rodrigo-Torres Lidia"/>
            <person name="Arahal R.David."/>
        </authorList>
    </citation>
    <scope>NUCLEOTIDE SEQUENCE [LARGE SCALE GENOMIC DNA]</scope>
    <source>
        <strain evidence="7">CECT 5096</strain>
    </source>
</reference>
<sequence length="187" mass="20236">MSEAEKRKTHERILEQAARIFREKGTETTSVSDVMQAAGLTHGGFYRHFKSKDDLVVAAFRNAVDGVLADMEDAASDEEREKAREAYIDTYLSMCHVDNRPEGCPLAALAGNLSRGPQDARAAGFQASERVSDQLREGPDTGQGVALLALMLGTVTLARLAETKDTAQSILDAGRAGVDLIRSEWPG</sequence>
<dbReference type="GeneID" id="97670109"/>
<evidence type="ECO:0000256" key="4">
    <source>
        <dbReference type="PROSITE-ProRule" id="PRU00335"/>
    </source>
</evidence>
<evidence type="ECO:0000256" key="2">
    <source>
        <dbReference type="ARBA" id="ARBA00023125"/>
    </source>
</evidence>
<proteinExistence type="predicted"/>
<dbReference type="Pfam" id="PF00440">
    <property type="entry name" value="TetR_N"/>
    <property type="match status" value="1"/>
</dbReference>